<proteinExistence type="predicted"/>
<dbReference type="Gene3D" id="1.10.357.10">
    <property type="entry name" value="Tetracycline Repressor, domain 2"/>
    <property type="match status" value="1"/>
</dbReference>
<dbReference type="PANTHER" id="PTHR47506">
    <property type="entry name" value="TRANSCRIPTIONAL REGULATORY PROTEIN"/>
    <property type="match status" value="1"/>
</dbReference>
<keyword evidence="3" id="KW-0804">Transcription</keyword>
<feature type="DNA-binding region" description="H-T-H motif" evidence="4">
    <location>
        <begin position="84"/>
        <end position="103"/>
    </location>
</feature>
<dbReference type="PROSITE" id="PS50977">
    <property type="entry name" value="HTH_TETR_2"/>
    <property type="match status" value="1"/>
</dbReference>
<dbReference type="EMBL" id="VJWL01000001">
    <property type="protein sequence ID" value="TRW50439.1"/>
    <property type="molecule type" value="Genomic_DNA"/>
</dbReference>
<dbReference type="Pfam" id="PF17937">
    <property type="entry name" value="TetR_C_28"/>
    <property type="match status" value="1"/>
</dbReference>
<dbReference type="Pfam" id="PF00440">
    <property type="entry name" value="TetR_N"/>
    <property type="match status" value="1"/>
</dbReference>
<dbReference type="Proteomes" id="UP000320359">
    <property type="component" value="Unassembled WGS sequence"/>
</dbReference>
<dbReference type="PANTHER" id="PTHR47506:SF1">
    <property type="entry name" value="HTH-TYPE TRANSCRIPTIONAL REGULATOR YJDC"/>
    <property type="match status" value="1"/>
</dbReference>
<evidence type="ECO:0000256" key="4">
    <source>
        <dbReference type="PROSITE-ProRule" id="PRU00335"/>
    </source>
</evidence>
<dbReference type="SUPFAM" id="SSF46689">
    <property type="entry name" value="Homeodomain-like"/>
    <property type="match status" value="1"/>
</dbReference>
<evidence type="ECO:0000256" key="3">
    <source>
        <dbReference type="ARBA" id="ARBA00023163"/>
    </source>
</evidence>
<comment type="caution">
    <text evidence="6">The sequence shown here is derived from an EMBL/GenBank/DDBJ whole genome shotgun (WGS) entry which is preliminary data.</text>
</comment>
<reference evidence="6 7" key="1">
    <citation type="submission" date="2019-07" db="EMBL/GenBank/DDBJ databases">
        <authorList>
            <person name="Yang M."/>
            <person name="Zhao D."/>
            <person name="Xiang H."/>
        </authorList>
    </citation>
    <scope>NUCLEOTIDE SEQUENCE [LARGE SCALE GENOMIC DNA]</scope>
    <source>
        <strain evidence="6 7">IM1326</strain>
    </source>
</reference>
<gene>
    <name evidence="6" type="ORF">FM042_06330</name>
</gene>
<organism evidence="6 7">
    <name type="scientific">Aliidiomarina halalkaliphila</name>
    <dbReference type="NCBI Taxonomy" id="2593535"/>
    <lineage>
        <taxon>Bacteria</taxon>
        <taxon>Pseudomonadati</taxon>
        <taxon>Pseudomonadota</taxon>
        <taxon>Gammaproteobacteria</taxon>
        <taxon>Alteromonadales</taxon>
        <taxon>Idiomarinaceae</taxon>
        <taxon>Aliidiomarina</taxon>
    </lineage>
</organism>
<name>A0A552X655_9GAMM</name>
<evidence type="ECO:0000313" key="7">
    <source>
        <dbReference type="Proteomes" id="UP000320359"/>
    </source>
</evidence>
<evidence type="ECO:0000313" key="6">
    <source>
        <dbReference type="EMBL" id="TRW50439.1"/>
    </source>
</evidence>
<dbReference type="InterPro" id="IPR041479">
    <property type="entry name" value="TetR_CgmR_C"/>
</dbReference>
<evidence type="ECO:0000256" key="1">
    <source>
        <dbReference type="ARBA" id="ARBA00023015"/>
    </source>
</evidence>
<dbReference type="InterPro" id="IPR001647">
    <property type="entry name" value="HTH_TetR"/>
</dbReference>
<dbReference type="AlphaFoldDB" id="A0A552X655"/>
<accession>A0A552X655</accession>
<protein>
    <submittedName>
        <fullName evidence="6">TetR/AcrR family transcriptional regulator</fullName>
    </submittedName>
</protein>
<keyword evidence="2 4" id="KW-0238">DNA-binding</keyword>
<dbReference type="InterPro" id="IPR009057">
    <property type="entry name" value="Homeodomain-like_sf"/>
</dbReference>
<keyword evidence="1" id="KW-0805">Transcription regulation</keyword>
<keyword evidence="7" id="KW-1185">Reference proteome</keyword>
<dbReference type="GO" id="GO:0003677">
    <property type="term" value="F:DNA binding"/>
    <property type="evidence" value="ECO:0007669"/>
    <property type="project" value="UniProtKB-UniRule"/>
</dbReference>
<sequence>MWRRTLSRCSKIDTLPSGRYEIQISPIRFLGFTLKKRHTRHVDMTIKNGAKKPTKSRGGRPSKRDYILEQAEQLVLDKGAAQLTFDALTETTGISKGGLLYHFESKEALIMSMLERYAGQRERRIAQVLEDGNGLYGCDQDLKAILLAEISESKERLVLDSAILAAVANNPELLAPIRERNAELWQRLDMAKAGSIRARIAWKAAMGHRLLLQFGLLHETPEQSEAFATELLALLEPVAGSDADDSVFG</sequence>
<dbReference type="PRINTS" id="PR00455">
    <property type="entry name" value="HTHTETR"/>
</dbReference>
<feature type="domain" description="HTH tetR-type" evidence="5">
    <location>
        <begin position="61"/>
        <end position="121"/>
    </location>
</feature>
<evidence type="ECO:0000256" key="2">
    <source>
        <dbReference type="ARBA" id="ARBA00023125"/>
    </source>
</evidence>
<evidence type="ECO:0000259" key="5">
    <source>
        <dbReference type="PROSITE" id="PS50977"/>
    </source>
</evidence>
<dbReference type="OrthoDB" id="9798857at2"/>